<organism evidence="4 5">
    <name type="scientific">Streptococcus oralis</name>
    <dbReference type="NCBI Taxonomy" id="1303"/>
    <lineage>
        <taxon>Bacteria</taxon>
        <taxon>Bacillati</taxon>
        <taxon>Bacillota</taxon>
        <taxon>Bacilli</taxon>
        <taxon>Lactobacillales</taxon>
        <taxon>Streptococcaceae</taxon>
        <taxon>Streptococcus</taxon>
    </lineage>
</organism>
<feature type="transmembrane region" description="Helical" evidence="3">
    <location>
        <begin position="1165"/>
        <end position="1184"/>
    </location>
</feature>
<keyword evidence="3" id="KW-0472">Membrane</keyword>
<dbReference type="RefSeq" id="WP_268711646.1">
    <property type="nucleotide sequence ID" value="NZ_JAKUVW010000004.1"/>
</dbReference>
<dbReference type="EMBL" id="JAKUVW010000004">
    <property type="protein sequence ID" value="MCY7060786.1"/>
    <property type="molecule type" value="Genomic_DNA"/>
</dbReference>
<feature type="region of interest" description="Disordered" evidence="2">
    <location>
        <begin position="560"/>
        <end position="584"/>
    </location>
</feature>
<dbReference type="AlphaFoldDB" id="A0AAW5WIP3"/>
<evidence type="ECO:0000256" key="2">
    <source>
        <dbReference type="SAM" id="MobiDB-lite"/>
    </source>
</evidence>
<proteinExistence type="predicted"/>
<reference evidence="4 5" key="1">
    <citation type="journal article" date="2022" name="Med Res Arch">
        <title>Genomic identification of streptococcal strains and relation to clinical characteristics. A substudy to The Partial Oral Treatment of Endocarditis (POET) Trial.</title>
        <authorList>
            <person name="Christensen J."/>
            <person name="Jensen C."/>
            <person name="Dargis R."/>
            <person name="Nielsen X."/>
            <person name="Pries- Heje M."/>
            <person name="Wiingaard C."/>
            <person name="Ihlemann N."/>
            <person name="Gill S."/>
            <person name="Bruun N."/>
            <person name="Elming H."/>
            <person name="Povlsen J."/>
            <person name="Madsen T."/>
            <person name="Jensen K."/>
            <person name="Fuursted K."/>
            <person name="Ostergaard L."/>
            <person name="Christiansen U."/>
            <person name="Rosenvinge F."/>
            <person name="Helweg-Larsen J."/>
            <person name="Fosbol E."/>
            <person name="Kober L."/>
            <person name="Torp-Pedersen C."/>
            <person name="Tonder N."/>
            <person name="Moser C."/>
            <person name="Iversen K."/>
            <person name="Bundgaard H."/>
        </authorList>
    </citation>
    <scope>NUCLEOTIDE SEQUENCE [LARGE SCALE GENOMIC DNA]</scope>
    <source>
        <strain evidence="4 5">K16259064</strain>
    </source>
</reference>
<feature type="region of interest" description="Disordered" evidence="2">
    <location>
        <begin position="354"/>
        <end position="378"/>
    </location>
</feature>
<gene>
    <name evidence="4" type="ORF">MK395_08220</name>
</gene>
<accession>A0AAW5WIP3</accession>
<name>A0AAW5WIP3_STROR</name>
<feature type="compositionally biased region" description="Low complexity" evidence="2">
    <location>
        <begin position="669"/>
        <end position="684"/>
    </location>
</feature>
<evidence type="ECO:0000313" key="4">
    <source>
        <dbReference type="EMBL" id="MCY7060786.1"/>
    </source>
</evidence>
<feature type="region of interest" description="Disordered" evidence="2">
    <location>
        <begin position="770"/>
        <end position="790"/>
    </location>
</feature>
<feature type="compositionally biased region" description="Polar residues" evidence="2">
    <location>
        <begin position="567"/>
        <end position="577"/>
    </location>
</feature>
<dbReference type="InterPro" id="IPR049964">
    <property type="entry name" value="NanA_rpt"/>
</dbReference>
<feature type="region of interest" description="Disordered" evidence="2">
    <location>
        <begin position="30"/>
        <end position="79"/>
    </location>
</feature>
<evidence type="ECO:0000256" key="1">
    <source>
        <dbReference type="SAM" id="Coils"/>
    </source>
</evidence>
<feature type="compositionally biased region" description="Low complexity" evidence="2">
    <location>
        <begin position="39"/>
        <end position="51"/>
    </location>
</feature>
<keyword evidence="3" id="KW-0812">Transmembrane</keyword>
<feature type="compositionally biased region" description="Basic and acidic residues" evidence="2">
    <location>
        <begin position="891"/>
        <end position="902"/>
    </location>
</feature>
<feature type="compositionally biased region" description="Polar residues" evidence="2">
    <location>
        <begin position="359"/>
        <end position="371"/>
    </location>
</feature>
<keyword evidence="1" id="KW-0175">Coiled coil</keyword>
<evidence type="ECO:0000313" key="5">
    <source>
        <dbReference type="Proteomes" id="UP001207177"/>
    </source>
</evidence>
<feature type="region of interest" description="Disordered" evidence="2">
    <location>
        <begin position="667"/>
        <end position="687"/>
    </location>
</feature>
<protein>
    <submittedName>
        <fullName evidence="4">Cell wall anchor protein</fullName>
    </submittedName>
</protein>
<comment type="caution">
    <text evidence="4">The sequence shown here is derived from an EMBL/GenBank/DDBJ whole genome shotgun (WGS) entry which is preliminary data.</text>
</comment>
<feature type="region of interest" description="Disordered" evidence="2">
    <location>
        <begin position="866"/>
        <end position="902"/>
    </location>
</feature>
<dbReference type="Proteomes" id="UP001207177">
    <property type="component" value="Unassembled WGS sequence"/>
</dbReference>
<dbReference type="NCBIfam" id="NF043031">
    <property type="entry name" value="SIALI-17"/>
    <property type="match status" value="2"/>
</dbReference>
<evidence type="ECO:0000256" key="3">
    <source>
        <dbReference type="SAM" id="Phobius"/>
    </source>
</evidence>
<feature type="coiled-coil region" evidence="1">
    <location>
        <begin position="80"/>
        <end position="107"/>
    </location>
</feature>
<feature type="compositionally biased region" description="Polar residues" evidence="2">
    <location>
        <begin position="55"/>
        <end position="67"/>
    </location>
</feature>
<sequence>MDKKKVILRSLASAAVLGAGVFVSQPSVVKADGGKAEEQAVAPAQPQAAAEGDSGAQTEKGSENASPANPGATNPARMTKEELMKALDELEEQAISDIKDKEAIEDKEDAAEAVKEYIGKMYISDTLESGELSLDNIIAELPEGAEDKAVVTGPEVQTNKKLSTEEKALLDQAEKDAKEQVSQATDALVQALESLENAVIEDIKKDASITNKEAAIKEAKEEIGKEDLLKAIADENLEIGDVIVDWPADTSEHKTVAEPVSEFTDEDQAKLDEADKEAQVDAAKVRSDLIATLEKIEKSTIDDINKDATITDKEAAIKAAKEVIGKDAILKAIEEGDIEASDLLDDFLAEDSDQVTPAKATSQEDFSSQDQAKLAAADKEAAEEAAKVRSDLIATLEKIEKSTIDDINKDATITDKEAAIKAAKEVIGKDGILKAIEDGDIEASDLLDDLLAEDSDQVTPAEAMSQEDFSTQDQAKLTAADKEAAEEAAKVRSDLIATLEKIEKETIDDITKDATITDKEAAIKAAKEVIGKDAILKAIEEGDIEASDLLADLLAEDSDHVTPAEAKTQSQLSSQDQAKLATADKEAAEEAAKVRSDLIATLEKIEKETIDDITKDATITDKEAAIKAAKEVIGKDGILKAIEDGDIEASDLLDDFLAEDSEQVIPAEAKSQSQLSSQDQAKLAAADKEAAEEAAKVRSDLIATLEKIEKSTIDDINKVATITDKEAAIKAAKEVIGKDAILKAIEDGDIEASDLLADFLAEDSEQVTPAEAMSQEDFSSQDQAKLTAADKEAAEEAAKVRSDLIATLEKIEKSTIDDINKVATITDKEAAIKAAKEVIGKDAILKAIEDGDIEASDLLDDFLAEDSDQVTPAEAKSQEDFSSQDQAKLTAADKEAAEENSNAKKLELSKLEEQVAKIKAQLSSLQVSGDKNSQVKDLQQALVDYENAIKSLSSVMSAVLEIEDFKGGVNAVEAATAELPEYNKGANAVEAAVNELPVYAESGAPSVANVPAYGESGTPTVANIPAYGESGAPSVANVPAYGESGTPIVNNTLPYAESGAPAVVNVPAYGESGTPIVNNALPYGESGAPALANVPVYAESGAPAVANIPAYAEKIEPAVNEVPEYTGSVAPLATNPTLGTEQDRTYKAPAATDEQLLPNTGSQDASAVASLGFVGLLLGLLPFAKRKLNK</sequence>
<keyword evidence="3" id="KW-1133">Transmembrane helix</keyword>